<evidence type="ECO:0000259" key="5">
    <source>
        <dbReference type="Pfam" id="PF18052"/>
    </source>
</evidence>
<dbReference type="Gene3D" id="1.20.5.4130">
    <property type="match status" value="1"/>
</dbReference>
<gene>
    <name evidence="7" type="ordered locus">MTR_3g056635</name>
</gene>
<dbReference type="EnsemblPlants" id="KEH33993">
    <property type="protein sequence ID" value="KEH33993"/>
    <property type="gene ID" value="MTR_3g056635"/>
</dbReference>
<evidence type="ECO:0000259" key="6">
    <source>
        <dbReference type="Pfam" id="PF23559"/>
    </source>
</evidence>
<dbReference type="InterPro" id="IPR036388">
    <property type="entry name" value="WH-like_DNA-bd_sf"/>
</dbReference>
<accession>A0A072UY20</accession>
<keyword evidence="9" id="KW-1185">Reference proteome</keyword>
<dbReference type="Pfam" id="PF18052">
    <property type="entry name" value="Rx_N"/>
    <property type="match status" value="1"/>
</dbReference>
<evidence type="ECO:0000259" key="4">
    <source>
        <dbReference type="Pfam" id="PF00931"/>
    </source>
</evidence>
<dbReference type="GO" id="GO:0006952">
    <property type="term" value="P:defense response"/>
    <property type="evidence" value="ECO:0007669"/>
    <property type="project" value="UniProtKB-KW"/>
</dbReference>
<sequence length="625" mass="71762">MAEIAVSFAIDQLLPLLTGEINLLKGVHKKFSDIKDELESIRAFLKDADRRATAEGDGTSEGAKMWVKQVREIAFRIEDVIDDYMIHVGQQPRDSRCVSLLHDIPHLLKTMNSRRQIAFKIQEIKSFVCGIKERSERYGFQIQPSSQQGSTSFRGSQTAKWHDPRMAALYIDEAEIIGFQAPKKRLVDWLVKGRSERTVISVVGMGGQGKTTLAKKVFDSKEVVGHFECRVWITVSQSYNIEVLLRRMLKELYKQKGDNPPQDITEMDRGALISELRKYLQKKRYVFVFDDVWNKSFWDEIEYAVGDHKNGSKIFITTRNMDVAVYCKKSSFIEVHELHPLTVEQSFELFNKKAFQFDFNGCCPKELIDISSEIARKCKGLPLAIVAIGGLLSTKEKNAFEWQRFNENITLELNNDSHLTGIKKILGFSYDDLPFYLKSCLLYFGIYPEDYEVESKRVIRQWIAEGFVKEERGKTLEEVAEGYLTELIRRCLVQVSSVRIDGKTKSCCVHDLIHMMILEKCEDLSFCKHISADGHSSISGIIRRLSISANSNDLATCIENSYVRSLFLFTNKSNFLDENIISRILTKHRPLKVLDFQDAILLIDYKNLGSLVHLKYLSFRNSTKN</sequence>
<dbReference type="Gene3D" id="1.10.8.430">
    <property type="entry name" value="Helical domain of apoptotic protease-activating factors"/>
    <property type="match status" value="1"/>
</dbReference>
<dbReference type="InterPro" id="IPR058922">
    <property type="entry name" value="WHD_DRP"/>
</dbReference>
<keyword evidence="3" id="KW-0611">Plant defense</keyword>
<feature type="domain" description="NB-ARC" evidence="4">
    <location>
        <begin position="180"/>
        <end position="356"/>
    </location>
</feature>
<dbReference type="SUPFAM" id="SSF52540">
    <property type="entry name" value="P-loop containing nucleoside triphosphate hydrolases"/>
    <property type="match status" value="1"/>
</dbReference>
<dbReference type="STRING" id="3880.A0A072UY20"/>
<dbReference type="InterPro" id="IPR041118">
    <property type="entry name" value="Rx_N"/>
</dbReference>
<organism evidence="7 9">
    <name type="scientific">Medicago truncatula</name>
    <name type="common">Barrel medic</name>
    <name type="synonym">Medicago tribuloides</name>
    <dbReference type="NCBI Taxonomy" id="3880"/>
    <lineage>
        <taxon>Eukaryota</taxon>
        <taxon>Viridiplantae</taxon>
        <taxon>Streptophyta</taxon>
        <taxon>Embryophyta</taxon>
        <taxon>Tracheophyta</taxon>
        <taxon>Spermatophyta</taxon>
        <taxon>Magnoliopsida</taxon>
        <taxon>eudicotyledons</taxon>
        <taxon>Gunneridae</taxon>
        <taxon>Pentapetalae</taxon>
        <taxon>rosids</taxon>
        <taxon>fabids</taxon>
        <taxon>Fabales</taxon>
        <taxon>Fabaceae</taxon>
        <taxon>Papilionoideae</taxon>
        <taxon>50 kb inversion clade</taxon>
        <taxon>NPAAA clade</taxon>
        <taxon>Hologalegina</taxon>
        <taxon>IRL clade</taxon>
        <taxon>Trifolieae</taxon>
        <taxon>Medicago</taxon>
    </lineage>
</organism>
<dbReference type="Pfam" id="PF00931">
    <property type="entry name" value="NB-ARC"/>
    <property type="match status" value="1"/>
</dbReference>
<dbReference type="InterPro" id="IPR002182">
    <property type="entry name" value="NB-ARC"/>
</dbReference>
<dbReference type="Proteomes" id="UP000002051">
    <property type="component" value="Chromosome 3"/>
</dbReference>
<dbReference type="FunFam" id="1.10.10.10:FF:000322">
    <property type="entry name" value="Probable disease resistance protein At1g63360"/>
    <property type="match status" value="1"/>
</dbReference>
<dbReference type="InterPro" id="IPR027417">
    <property type="entry name" value="P-loop_NTPase"/>
</dbReference>
<reference evidence="7 9" key="2">
    <citation type="journal article" date="2014" name="BMC Genomics">
        <title>An improved genome release (version Mt4.0) for the model legume Medicago truncatula.</title>
        <authorList>
            <person name="Tang H."/>
            <person name="Krishnakumar V."/>
            <person name="Bidwell S."/>
            <person name="Rosen B."/>
            <person name="Chan A."/>
            <person name="Zhou S."/>
            <person name="Gentzbittel L."/>
            <person name="Childs K.L."/>
            <person name="Yandell M."/>
            <person name="Gundlach H."/>
            <person name="Mayer K.F."/>
            <person name="Schwartz D.C."/>
            <person name="Town C.D."/>
        </authorList>
    </citation>
    <scope>GENOME REANNOTATION</scope>
    <source>
        <strain evidence="7">A17</strain>
        <strain evidence="8 9">cv. Jemalong A17</strain>
    </source>
</reference>
<evidence type="ECO:0000313" key="9">
    <source>
        <dbReference type="Proteomes" id="UP000002051"/>
    </source>
</evidence>
<proteinExistence type="predicted"/>
<evidence type="ECO:0000313" key="7">
    <source>
        <dbReference type="EMBL" id="KEH33993.1"/>
    </source>
</evidence>
<dbReference type="PRINTS" id="PR00364">
    <property type="entry name" value="DISEASERSIST"/>
</dbReference>
<evidence type="ECO:0000256" key="3">
    <source>
        <dbReference type="ARBA" id="ARBA00022821"/>
    </source>
</evidence>
<dbReference type="CDD" id="cd14798">
    <property type="entry name" value="RX-CC_like"/>
    <property type="match status" value="1"/>
</dbReference>
<feature type="domain" description="Disease resistance protein winged helix" evidence="6">
    <location>
        <begin position="446"/>
        <end position="516"/>
    </location>
</feature>
<keyword evidence="2" id="KW-0547">Nucleotide-binding</keyword>
<protein>
    <submittedName>
        <fullName evidence="7">NB-ARC domain disease resistance protein</fullName>
    </submittedName>
</protein>
<dbReference type="PANTHER" id="PTHR23155:SF1052">
    <property type="entry name" value="DISEASE RESISTANCE PROTEIN RPM1"/>
    <property type="match status" value="1"/>
</dbReference>
<dbReference type="AlphaFoldDB" id="A0A072UY20"/>
<dbReference type="FunFam" id="3.40.50.300:FF:001091">
    <property type="entry name" value="Probable disease resistance protein At1g61300"/>
    <property type="match status" value="1"/>
</dbReference>
<evidence type="ECO:0000256" key="1">
    <source>
        <dbReference type="ARBA" id="ARBA00022737"/>
    </source>
</evidence>
<dbReference type="GO" id="GO:0043531">
    <property type="term" value="F:ADP binding"/>
    <property type="evidence" value="ECO:0007669"/>
    <property type="project" value="InterPro"/>
</dbReference>
<dbReference type="Pfam" id="PF23559">
    <property type="entry name" value="WHD_DRP"/>
    <property type="match status" value="1"/>
</dbReference>
<keyword evidence="1" id="KW-0677">Repeat</keyword>
<evidence type="ECO:0000313" key="8">
    <source>
        <dbReference type="EnsemblPlants" id="KEH33993"/>
    </source>
</evidence>
<dbReference type="HOGENOM" id="CLU_000837_9_4_1"/>
<dbReference type="InterPro" id="IPR044974">
    <property type="entry name" value="Disease_R_plants"/>
</dbReference>
<evidence type="ECO:0000256" key="2">
    <source>
        <dbReference type="ARBA" id="ARBA00022741"/>
    </source>
</evidence>
<reference evidence="8" key="3">
    <citation type="submission" date="2015-04" db="UniProtKB">
        <authorList>
            <consortium name="EnsemblPlants"/>
        </authorList>
    </citation>
    <scope>IDENTIFICATION</scope>
    <source>
        <strain evidence="8">cv. Jemalong A17</strain>
    </source>
</reference>
<dbReference type="InterPro" id="IPR042197">
    <property type="entry name" value="Apaf_helical"/>
</dbReference>
<dbReference type="Gene3D" id="3.40.50.300">
    <property type="entry name" value="P-loop containing nucleotide triphosphate hydrolases"/>
    <property type="match status" value="1"/>
</dbReference>
<dbReference type="EMBL" id="CM001219">
    <property type="protein sequence ID" value="KEH33993.1"/>
    <property type="molecule type" value="Genomic_DNA"/>
</dbReference>
<reference evidence="7 9" key="1">
    <citation type="journal article" date="2011" name="Nature">
        <title>The Medicago genome provides insight into the evolution of rhizobial symbioses.</title>
        <authorList>
            <person name="Young N.D."/>
            <person name="Debelle F."/>
            <person name="Oldroyd G.E."/>
            <person name="Geurts R."/>
            <person name="Cannon S.B."/>
            <person name="Udvardi M.K."/>
            <person name="Benedito V.A."/>
            <person name="Mayer K.F."/>
            <person name="Gouzy J."/>
            <person name="Schoof H."/>
            <person name="Van de Peer Y."/>
            <person name="Proost S."/>
            <person name="Cook D.R."/>
            <person name="Meyers B.C."/>
            <person name="Spannagl M."/>
            <person name="Cheung F."/>
            <person name="De Mita S."/>
            <person name="Krishnakumar V."/>
            <person name="Gundlach H."/>
            <person name="Zhou S."/>
            <person name="Mudge J."/>
            <person name="Bharti A.K."/>
            <person name="Murray J.D."/>
            <person name="Naoumkina M.A."/>
            <person name="Rosen B."/>
            <person name="Silverstein K.A."/>
            <person name="Tang H."/>
            <person name="Rombauts S."/>
            <person name="Zhao P.X."/>
            <person name="Zhou P."/>
            <person name="Barbe V."/>
            <person name="Bardou P."/>
            <person name="Bechner M."/>
            <person name="Bellec A."/>
            <person name="Berger A."/>
            <person name="Berges H."/>
            <person name="Bidwell S."/>
            <person name="Bisseling T."/>
            <person name="Choisne N."/>
            <person name="Couloux A."/>
            <person name="Denny R."/>
            <person name="Deshpande S."/>
            <person name="Dai X."/>
            <person name="Doyle J.J."/>
            <person name="Dudez A.M."/>
            <person name="Farmer A.D."/>
            <person name="Fouteau S."/>
            <person name="Franken C."/>
            <person name="Gibelin C."/>
            <person name="Gish J."/>
            <person name="Goldstein S."/>
            <person name="Gonzalez A.J."/>
            <person name="Green P.J."/>
            <person name="Hallab A."/>
            <person name="Hartog M."/>
            <person name="Hua A."/>
            <person name="Humphray S.J."/>
            <person name="Jeong D.H."/>
            <person name="Jing Y."/>
            <person name="Jocker A."/>
            <person name="Kenton S.M."/>
            <person name="Kim D.J."/>
            <person name="Klee K."/>
            <person name="Lai H."/>
            <person name="Lang C."/>
            <person name="Lin S."/>
            <person name="Macmil S.L."/>
            <person name="Magdelenat G."/>
            <person name="Matthews L."/>
            <person name="McCorrison J."/>
            <person name="Monaghan E.L."/>
            <person name="Mun J.H."/>
            <person name="Najar F.Z."/>
            <person name="Nicholson C."/>
            <person name="Noirot C."/>
            <person name="O'Bleness M."/>
            <person name="Paule C.R."/>
            <person name="Poulain J."/>
            <person name="Prion F."/>
            <person name="Qin B."/>
            <person name="Qu C."/>
            <person name="Retzel E.F."/>
            <person name="Riddle C."/>
            <person name="Sallet E."/>
            <person name="Samain S."/>
            <person name="Samson N."/>
            <person name="Sanders I."/>
            <person name="Saurat O."/>
            <person name="Scarpelli C."/>
            <person name="Schiex T."/>
            <person name="Segurens B."/>
            <person name="Severin A.J."/>
            <person name="Sherrier D.J."/>
            <person name="Shi R."/>
            <person name="Sims S."/>
            <person name="Singer S.R."/>
            <person name="Sinharoy S."/>
            <person name="Sterck L."/>
            <person name="Viollet A."/>
            <person name="Wang B.B."/>
            <person name="Wang K."/>
            <person name="Wang M."/>
            <person name="Wang X."/>
            <person name="Warfsmann J."/>
            <person name="Weissenbach J."/>
            <person name="White D.D."/>
            <person name="White J.D."/>
            <person name="Wiley G.B."/>
            <person name="Wincker P."/>
            <person name="Xing Y."/>
            <person name="Yang L."/>
            <person name="Yao Z."/>
            <person name="Ying F."/>
            <person name="Zhai J."/>
            <person name="Zhou L."/>
            <person name="Zuber A."/>
            <person name="Denarie J."/>
            <person name="Dixon R.A."/>
            <person name="May G.D."/>
            <person name="Schwartz D.C."/>
            <person name="Rogers J."/>
            <person name="Quetier F."/>
            <person name="Town C.D."/>
            <person name="Roe B.A."/>
        </authorList>
    </citation>
    <scope>NUCLEOTIDE SEQUENCE [LARGE SCALE GENOMIC DNA]</scope>
    <source>
        <strain evidence="7">A17</strain>
        <strain evidence="8 9">cv. Jemalong A17</strain>
    </source>
</reference>
<feature type="domain" description="Disease resistance N-terminal" evidence="5">
    <location>
        <begin position="5"/>
        <end position="97"/>
    </location>
</feature>
<dbReference type="InterPro" id="IPR038005">
    <property type="entry name" value="RX-like_CC"/>
</dbReference>
<name>A0A072UY20_MEDTR</name>
<dbReference type="PANTHER" id="PTHR23155">
    <property type="entry name" value="DISEASE RESISTANCE PROTEIN RP"/>
    <property type="match status" value="1"/>
</dbReference>
<dbReference type="Gene3D" id="1.10.10.10">
    <property type="entry name" value="Winged helix-like DNA-binding domain superfamily/Winged helix DNA-binding domain"/>
    <property type="match status" value="1"/>
</dbReference>